<proteinExistence type="inferred from homology"/>
<reference evidence="7 8" key="1">
    <citation type="journal article" date="2021" name="Int. J. Syst. Evol. Microbiol.">
        <title>Amazonocrinis nigriterrae gen. nov., sp. nov., Atlanticothrix silvestris gen. nov., sp. nov. and Dendronalium phyllosphericum gen. nov., sp. nov., nostocacean cyanobacteria from Brazilian environments.</title>
        <authorList>
            <person name="Alvarenga D.O."/>
            <person name="Andreote A.P.D."/>
            <person name="Branco L.H.Z."/>
            <person name="Delbaje E."/>
            <person name="Cruz R.B."/>
            <person name="Varani A.M."/>
            <person name="Fiore M.F."/>
        </authorList>
    </citation>
    <scope>NUCLEOTIDE SEQUENCE [LARGE SCALE GENOMIC DNA]</scope>
    <source>
        <strain evidence="7 8">CENA357</strain>
    </source>
</reference>
<comment type="cofactor">
    <cofactor evidence="1">
        <name>FAD</name>
        <dbReference type="ChEBI" id="CHEBI:57692"/>
    </cofactor>
</comment>
<dbReference type="InterPro" id="IPR052542">
    <property type="entry name" value="Cholesterol_Oxidase"/>
</dbReference>
<sequence>MATTTTTPAKAGIQFTETMRGYFSTAVTNDDYQKASQQGKQDNSKFEFTLTVTSDDLDKMLTDESHKAKMFGTVTAPALSPKPLTVTDGEFNLFIVDPDSVNTRRMVYRMKMTAEDGQIYYFEGFKVVHNDPGFDLWTDTTTLYITVHDGDSLNSPVLGQGILKILPADFLHQMSTLQVTNAISPQQKLEEAVRFGSFFAGVLFNVYGGIFAPSKIFDPDAPPRQKRPLRMSAPQVHFFNTSDGVQLRLIRYQGGTKGPVMLAPGFGTSTLAFSIDTVETNLPEFLYAQGYDVWLFDYRASADLPSATTQFSADEIALYDWPAAVEQVRTITGAPTVQVVGHCVGSMSFQMAMLAGLEGVRSAVCSQLTTHPKAATLNEVRAGLRLASFLTVLGVDTLNPDFDTHANWQDKLYDAVLRLYPTKEPYNNPVDRRILFMYGEVYKIAQLNEATHDAVHEIFGPGNLTFFRHISLILREGHIVDQHGKDVYLPHLERLAIPIALIHGADNAFFIPEGSAITYKLLCDKNGSDLYVRHVIPDYAHMDCFMGKNAARDIFPTILMELDKFN</sequence>
<evidence type="ECO:0000256" key="2">
    <source>
        <dbReference type="ARBA" id="ARBA00010790"/>
    </source>
</evidence>
<evidence type="ECO:0000256" key="4">
    <source>
        <dbReference type="ARBA" id="ARBA00022827"/>
    </source>
</evidence>
<keyword evidence="8" id="KW-1185">Reference proteome</keyword>
<evidence type="ECO:0000313" key="7">
    <source>
        <dbReference type="EMBL" id="MBH8554504.1"/>
    </source>
</evidence>
<evidence type="ECO:0000313" key="8">
    <source>
        <dbReference type="Proteomes" id="UP000599391"/>
    </source>
</evidence>
<keyword evidence="3" id="KW-0285">Flavoprotein</keyword>
<dbReference type="GO" id="GO:0016491">
    <property type="term" value="F:oxidoreductase activity"/>
    <property type="evidence" value="ECO:0007669"/>
    <property type="project" value="UniProtKB-KW"/>
</dbReference>
<evidence type="ECO:0000259" key="6">
    <source>
        <dbReference type="Pfam" id="PF00561"/>
    </source>
</evidence>
<dbReference type="Pfam" id="PF00561">
    <property type="entry name" value="Abhydrolase_1"/>
    <property type="match status" value="1"/>
</dbReference>
<comment type="caution">
    <text evidence="7">The sequence shown here is derived from an EMBL/GenBank/DDBJ whole genome shotgun (WGS) entry which is preliminary data.</text>
</comment>
<evidence type="ECO:0000256" key="5">
    <source>
        <dbReference type="ARBA" id="ARBA00023002"/>
    </source>
</evidence>
<dbReference type="SUPFAM" id="SSF53474">
    <property type="entry name" value="alpha/beta-Hydrolases"/>
    <property type="match status" value="1"/>
</dbReference>
<organism evidence="7 8">
    <name type="scientific">Atlanticothrix silvestris CENA357</name>
    <dbReference type="NCBI Taxonomy" id="1725252"/>
    <lineage>
        <taxon>Bacteria</taxon>
        <taxon>Bacillati</taxon>
        <taxon>Cyanobacteriota</taxon>
        <taxon>Cyanophyceae</taxon>
        <taxon>Nostocales</taxon>
        <taxon>Nodulariaceae</taxon>
        <taxon>Atlanticothrix</taxon>
        <taxon>Atlanticothrix silvestris</taxon>
    </lineage>
</organism>
<feature type="domain" description="AB hydrolase-1" evidence="6">
    <location>
        <begin position="259"/>
        <end position="545"/>
    </location>
</feature>
<comment type="similarity">
    <text evidence="2">Belongs to the GMC oxidoreductase family.</text>
</comment>
<keyword evidence="4" id="KW-0274">FAD</keyword>
<evidence type="ECO:0000256" key="1">
    <source>
        <dbReference type="ARBA" id="ARBA00001974"/>
    </source>
</evidence>
<keyword evidence="5" id="KW-0560">Oxidoreductase</keyword>
<dbReference type="Proteomes" id="UP000599391">
    <property type="component" value="Unassembled WGS sequence"/>
</dbReference>
<dbReference type="EMBL" id="JAECZB010000075">
    <property type="protein sequence ID" value="MBH8554504.1"/>
    <property type="molecule type" value="Genomic_DNA"/>
</dbReference>
<gene>
    <name evidence="7" type="ORF">I8751_19475</name>
</gene>
<evidence type="ECO:0000256" key="3">
    <source>
        <dbReference type="ARBA" id="ARBA00022630"/>
    </source>
</evidence>
<protein>
    <recommendedName>
        <fullName evidence="6">AB hydrolase-1 domain-containing protein</fullName>
    </recommendedName>
</protein>
<dbReference type="InterPro" id="IPR029058">
    <property type="entry name" value="AB_hydrolase_fold"/>
</dbReference>
<accession>A0A8J7HG57</accession>
<dbReference type="PANTHER" id="PTHR47470:SF1">
    <property type="entry name" value="FAD-DEPENDENT OXIDOREDUCTASE 2 FAD BINDING DOMAIN-CONTAINING PROTEIN"/>
    <property type="match status" value="1"/>
</dbReference>
<dbReference type="InterPro" id="IPR000073">
    <property type="entry name" value="AB_hydrolase_1"/>
</dbReference>
<dbReference type="Gene3D" id="3.40.50.1820">
    <property type="entry name" value="alpha/beta hydrolase"/>
    <property type="match status" value="1"/>
</dbReference>
<dbReference type="PANTHER" id="PTHR47470">
    <property type="entry name" value="CHOLESTEROL OXIDASE"/>
    <property type="match status" value="1"/>
</dbReference>
<dbReference type="RefSeq" id="WP_214440741.1">
    <property type="nucleotide sequence ID" value="NZ_JAECZB010000075.1"/>
</dbReference>
<name>A0A8J7HG57_9CYAN</name>
<dbReference type="AlphaFoldDB" id="A0A8J7HG57"/>